<feature type="active site" description="Proton donor" evidence="3">
    <location>
        <position position="181"/>
    </location>
</feature>
<dbReference type="SUPFAM" id="SSF55909">
    <property type="entry name" value="Pentein"/>
    <property type="match status" value="1"/>
</dbReference>
<organism evidence="4 5">
    <name type="scientific">Limosilactobacillus mucosae DSM 13345</name>
    <dbReference type="NCBI Taxonomy" id="1423771"/>
    <lineage>
        <taxon>Bacteria</taxon>
        <taxon>Bacillati</taxon>
        <taxon>Bacillota</taxon>
        <taxon>Bacilli</taxon>
        <taxon>Lactobacillales</taxon>
        <taxon>Lactobacillaceae</taxon>
        <taxon>Limosilactobacillus</taxon>
    </lineage>
</organism>
<dbReference type="Proteomes" id="UP000050901">
    <property type="component" value="Unassembled WGS sequence"/>
</dbReference>
<evidence type="ECO:0000256" key="2">
    <source>
        <dbReference type="ARBA" id="ARBA00022801"/>
    </source>
</evidence>
<dbReference type="GO" id="GO:0016597">
    <property type="term" value="F:amino acid binding"/>
    <property type="evidence" value="ECO:0007669"/>
    <property type="project" value="TreeGrafter"/>
</dbReference>
<evidence type="ECO:0000313" key="5">
    <source>
        <dbReference type="Proteomes" id="UP000050901"/>
    </source>
</evidence>
<accession>A0A0R1NWW9</accession>
<reference evidence="4 5" key="1">
    <citation type="journal article" date="2015" name="Genome Announc.">
        <title>Expanding the biotechnology potential of lactobacilli through comparative genomics of 213 strains and associated genera.</title>
        <authorList>
            <person name="Sun Z."/>
            <person name="Harris H.M."/>
            <person name="McCann A."/>
            <person name="Guo C."/>
            <person name="Argimon S."/>
            <person name="Zhang W."/>
            <person name="Yang X."/>
            <person name="Jeffery I.B."/>
            <person name="Cooney J.C."/>
            <person name="Kagawa T.F."/>
            <person name="Liu W."/>
            <person name="Song Y."/>
            <person name="Salvetti E."/>
            <person name="Wrobel A."/>
            <person name="Rasinkangas P."/>
            <person name="Parkhill J."/>
            <person name="Rea M.C."/>
            <person name="O'Sullivan O."/>
            <person name="Ritari J."/>
            <person name="Douillard F.P."/>
            <person name="Paul Ross R."/>
            <person name="Yang R."/>
            <person name="Briner A.E."/>
            <person name="Felis G.E."/>
            <person name="de Vos W.M."/>
            <person name="Barrangou R."/>
            <person name="Klaenhammer T.R."/>
            <person name="Caufield P.W."/>
            <person name="Cui Y."/>
            <person name="Zhang H."/>
            <person name="O'Toole P.W."/>
        </authorList>
    </citation>
    <scope>NUCLEOTIDE SEQUENCE [LARGE SCALE GENOMIC DNA]</scope>
    <source>
        <strain evidence="4 5">DSM 13345</strain>
    </source>
</reference>
<dbReference type="PANTHER" id="PTHR12737:SF9">
    <property type="entry name" value="DIMETHYLARGININASE"/>
    <property type="match status" value="1"/>
</dbReference>
<sequence>MAYRTHCIIWKEGMIMLFDKAIVRTPGKSVVDGIDDYADAGKPSYEKAVAEHHAYVELLKKLGIAVTVLEPLEQFPDSCFVEDPAVVFDDFAVVTNPARSTRQKEREFIRPVLDQFFEHDQIFEITAPGTLEGGDVMPVDDDLIYVGLSARTNQAGIDQFAKIAACFGKTVKAVPVEQVLHLKTGTTYMGDNKLLVAGEYIDSPYFKDFDQLKVPVGEDYAVNCINTGNGVIMPAGFPGVHQLLVENGFKVYETDMSEFAKIDGGLTCLSLRFS</sequence>
<gene>
    <name evidence="4" type="ORF">FC47_GL000719</name>
</gene>
<dbReference type="EMBL" id="AZEQ01000017">
    <property type="protein sequence ID" value="KRL24638.1"/>
    <property type="molecule type" value="Genomic_DNA"/>
</dbReference>
<evidence type="ECO:0000313" key="4">
    <source>
        <dbReference type="EMBL" id="KRL24638.1"/>
    </source>
</evidence>
<dbReference type="Pfam" id="PF19420">
    <property type="entry name" value="DDAH_eukar"/>
    <property type="match status" value="1"/>
</dbReference>
<feature type="active site" description="Nucleophile" evidence="3">
    <location>
        <position position="268"/>
    </location>
</feature>
<evidence type="ECO:0000256" key="1">
    <source>
        <dbReference type="ARBA" id="ARBA00008532"/>
    </source>
</evidence>
<dbReference type="PANTHER" id="PTHR12737">
    <property type="entry name" value="DIMETHYLARGININE DIMETHYLAMINOHYDROLASE"/>
    <property type="match status" value="1"/>
</dbReference>
<dbReference type="AlphaFoldDB" id="A0A0R1NWW9"/>
<dbReference type="GO" id="GO:0006525">
    <property type="term" value="P:arginine metabolic process"/>
    <property type="evidence" value="ECO:0007669"/>
    <property type="project" value="TreeGrafter"/>
</dbReference>
<evidence type="ECO:0000256" key="3">
    <source>
        <dbReference type="PIRSR" id="PIRSR633199-1"/>
    </source>
</evidence>
<protein>
    <submittedName>
        <fullName evidence="4">Dimethylargininase</fullName>
    </submittedName>
</protein>
<keyword evidence="2" id="KW-0378">Hydrolase</keyword>
<comment type="similarity">
    <text evidence="1">Belongs to the DDAH family.</text>
</comment>
<dbReference type="Gene3D" id="3.75.10.10">
    <property type="entry name" value="L-arginine/glycine Amidinotransferase, Chain A"/>
    <property type="match status" value="1"/>
</dbReference>
<name>A0A0R1NWW9_LIMMU</name>
<dbReference type="InterPro" id="IPR033199">
    <property type="entry name" value="DDAH-like"/>
</dbReference>
<dbReference type="GO" id="GO:0045429">
    <property type="term" value="P:positive regulation of nitric oxide biosynthetic process"/>
    <property type="evidence" value="ECO:0007669"/>
    <property type="project" value="TreeGrafter"/>
</dbReference>
<proteinExistence type="inferred from homology"/>
<comment type="caution">
    <text evidence="4">The sequence shown here is derived from an EMBL/GenBank/DDBJ whole genome shotgun (WGS) entry which is preliminary data.</text>
</comment>
<dbReference type="GO" id="GO:0016403">
    <property type="term" value="F:dimethylargininase activity"/>
    <property type="evidence" value="ECO:0007669"/>
    <property type="project" value="TreeGrafter"/>
</dbReference>
<dbReference type="PATRIC" id="fig|1423771.3.peg.727"/>
<dbReference type="GO" id="GO:0000052">
    <property type="term" value="P:citrulline metabolic process"/>
    <property type="evidence" value="ECO:0007669"/>
    <property type="project" value="TreeGrafter"/>
</dbReference>